<dbReference type="EMBL" id="CP031264">
    <property type="protein sequence ID" value="AXI78460.1"/>
    <property type="molecule type" value="Genomic_DNA"/>
</dbReference>
<dbReference type="InterPro" id="IPR011990">
    <property type="entry name" value="TPR-like_helical_dom_sf"/>
</dbReference>
<gene>
    <name evidence="4" type="ORF">C7M71_014495</name>
</gene>
<dbReference type="SMART" id="SM00028">
    <property type="entry name" value="TPR"/>
    <property type="match status" value="7"/>
</dbReference>
<keyword evidence="1" id="KW-0677">Repeat</keyword>
<organism evidence="4 5">
    <name type="scientific">Peterkaempfera bronchialis</name>
    <dbReference type="NCBI Taxonomy" id="2126346"/>
    <lineage>
        <taxon>Bacteria</taxon>
        <taxon>Bacillati</taxon>
        <taxon>Actinomycetota</taxon>
        <taxon>Actinomycetes</taxon>
        <taxon>Kitasatosporales</taxon>
        <taxon>Streptomycetaceae</taxon>
        <taxon>Peterkaempfera</taxon>
    </lineage>
</organism>
<dbReference type="Gene3D" id="1.25.40.10">
    <property type="entry name" value="Tetratricopeptide repeat domain"/>
    <property type="match status" value="3"/>
</dbReference>
<dbReference type="Proteomes" id="UP000249340">
    <property type="component" value="Chromosome"/>
</dbReference>
<evidence type="ECO:0000256" key="1">
    <source>
        <dbReference type="ARBA" id="ARBA00022737"/>
    </source>
</evidence>
<dbReference type="OrthoDB" id="9814944at2"/>
<dbReference type="InterPro" id="IPR019734">
    <property type="entry name" value="TPR_rpt"/>
</dbReference>
<feature type="repeat" description="TPR" evidence="3">
    <location>
        <begin position="490"/>
        <end position="523"/>
    </location>
</feature>
<evidence type="ECO:0000256" key="2">
    <source>
        <dbReference type="ARBA" id="ARBA00022803"/>
    </source>
</evidence>
<keyword evidence="2 3" id="KW-0802">TPR repeat</keyword>
<evidence type="ECO:0000313" key="4">
    <source>
        <dbReference type="EMBL" id="AXI78460.1"/>
    </source>
</evidence>
<dbReference type="RefSeq" id="WP_111489820.1">
    <property type="nucleotide sequence ID" value="NZ_CP031264.1"/>
</dbReference>
<dbReference type="Pfam" id="PF13414">
    <property type="entry name" value="TPR_11"/>
    <property type="match status" value="1"/>
</dbReference>
<dbReference type="PANTHER" id="PTHR44858:SF1">
    <property type="entry name" value="UDP-N-ACETYLGLUCOSAMINE--PEPTIDE N-ACETYLGLUCOSAMINYLTRANSFERASE SPINDLY-RELATED"/>
    <property type="match status" value="1"/>
</dbReference>
<dbReference type="SUPFAM" id="SSF48452">
    <property type="entry name" value="TPR-like"/>
    <property type="match status" value="2"/>
</dbReference>
<evidence type="ECO:0000313" key="5">
    <source>
        <dbReference type="Proteomes" id="UP000249340"/>
    </source>
</evidence>
<dbReference type="PROSITE" id="PS50005">
    <property type="entry name" value="TPR"/>
    <property type="match status" value="2"/>
</dbReference>
<proteinExistence type="predicted"/>
<sequence length="709" mass="76560">MSSHYWIQAPLRADRDQLRAGLALPPLLAAVSAHHHLRGPYTAVGTLLRLIGPEALRRNPDLAQRHRIELQETTPELAGLVPAILRPLEASAKGPVAVSRYPARLHSLRVSHGLVDFLESYLGGLGDTPRTLVVNDVEHADATDQEFLAVLLRRMPARLLTVVVTTGPDTPPERPGPTSESLPQALLAHTQRITAPDLPPAPAEDRPAEPQAAADELALAYVESDGVTDDPATVAAYEALDPARRAALHDARAAALATAAESEPSLRLGSLPYHLERGSTRNTAGVEALRWAQTRCKYLGLYGTAVEYGRRGLLLVDAEQQPDFWWEFTRDTAVSLAAAGRADESAVLQDAARRTSIDPAVHMKLAYETGMLYARHFAPEKRDPDQARAWINQAIAIASVLEDPQERTFFSVFNRNGLALVATRTGGMDEALRLLDEGIERLDKELGLGERSWHRVGLRYNRAQVNAMSGRLEDALADYAVVMDIDDDFSDHYFNRGNILRRMGRTEEALADYEHALTLEPPFPEAHYNCGDARLELGDIEGALAEFDRTLVLDPGNVDALLNRAGVHAELGDPQSALRDVAAGLELDPGNAPLLSLKGRLLAEQGEAGPALDALGAALESDPDLAEAWAVKAEIAFGAGDLETAVADFDRAIALGGSTAIRYNRGLVHEAAGRFAEAASDFAAVLAETDDEDAAVHHASCLRAERAGV</sequence>
<keyword evidence="5" id="KW-1185">Reference proteome</keyword>
<protein>
    <submittedName>
        <fullName evidence="4">Tetratricopeptide repeat protein</fullName>
    </submittedName>
</protein>
<evidence type="ECO:0000256" key="3">
    <source>
        <dbReference type="PROSITE-ProRule" id="PRU00339"/>
    </source>
</evidence>
<dbReference type="PANTHER" id="PTHR44858">
    <property type="entry name" value="TETRATRICOPEPTIDE REPEAT PROTEIN 6"/>
    <property type="match status" value="1"/>
</dbReference>
<dbReference type="Pfam" id="PF14559">
    <property type="entry name" value="TPR_19"/>
    <property type="match status" value="1"/>
</dbReference>
<accession>A0A345SXK5</accession>
<dbReference type="AlphaFoldDB" id="A0A345SXK5"/>
<reference evidence="5" key="1">
    <citation type="submission" date="2018-07" db="EMBL/GenBank/DDBJ databases">
        <title>Streptacidiphilus bronchialis DSM 106435 chromosome.</title>
        <authorList>
            <person name="Batra D."/>
            <person name="Gulvik C.A."/>
        </authorList>
    </citation>
    <scope>NUCLEOTIDE SEQUENCE [LARGE SCALE GENOMIC DNA]</scope>
    <source>
        <strain evidence="5">DSM 106435</strain>
    </source>
</reference>
<dbReference type="PROSITE" id="PS50293">
    <property type="entry name" value="TPR_REGION"/>
    <property type="match status" value="1"/>
</dbReference>
<dbReference type="InterPro" id="IPR050498">
    <property type="entry name" value="Ycf3"/>
</dbReference>
<name>A0A345SXK5_9ACTN</name>
<feature type="repeat" description="TPR" evidence="3">
    <location>
        <begin position="524"/>
        <end position="557"/>
    </location>
</feature>
<dbReference type="KEGG" id="stri:C7M71_014495"/>